<dbReference type="InterPro" id="IPR036259">
    <property type="entry name" value="MFS_trans_sf"/>
</dbReference>
<keyword evidence="3" id="KW-1003">Cell membrane</keyword>
<dbReference type="SUPFAM" id="SSF103473">
    <property type="entry name" value="MFS general substrate transporter"/>
    <property type="match status" value="1"/>
</dbReference>
<comment type="subcellular location">
    <subcellularLocation>
        <location evidence="1">Cell membrane</location>
        <topology evidence="1">Multi-pass membrane protein</topology>
    </subcellularLocation>
</comment>
<feature type="transmembrane region" description="Helical" evidence="7">
    <location>
        <begin position="279"/>
        <end position="297"/>
    </location>
</feature>
<feature type="transmembrane region" description="Helical" evidence="7">
    <location>
        <begin position="400"/>
        <end position="420"/>
    </location>
</feature>
<dbReference type="EMBL" id="CP013290">
    <property type="protein sequence ID" value="APH00673.1"/>
    <property type="molecule type" value="Genomic_DNA"/>
</dbReference>
<evidence type="ECO:0000256" key="3">
    <source>
        <dbReference type="ARBA" id="ARBA00022475"/>
    </source>
</evidence>
<feature type="transmembrane region" description="Helical" evidence="7">
    <location>
        <begin position="242"/>
        <end position="264"/>
    </location>
</feature>
<dbReference type="KEGG" id="jte:ASJ30_03265"/>
<proteinExistence type="predicted"/>
<dbReference type="InterPro" id="IPR020846">
    <property type="entry name" value="MFS_dom"/>
</dbReference>
<feature type="domain" description="Major facilitator superfamily (MFS) profile" evidence="8">
    <location>
        <begin position="14"/>
        <end position="427"/>
    </location>
</feature>
<dbReference type="Proteomes" id="UP000182938">
    <property type="component" value="Chromosome"/>
</dbReference>
<dbReference type="AlphaFoldDB" id="A0A1L3ME83"/>
<dbReference type="Gene3D" id="1.20.1250.20">
    <property type="entry name" value="MFS general substrate transporter like domains"/>
    <property type="match status" value="2"/>
</dbReference>
<evidence type="ECO:0000256" key="5">
    <source>
        <dbReference type="ARBA" id="ARBA00022989"/>
    </source>
</evidence>
<feature type="transmembrane region" description="Helical" evidence="7">
    <location>
        <begin position="333"/>
        <end position="358"/>
    </location>
</feature>
<evidence type="ECO:0000256" key="1">
    <source>
        <dbReference type="ARBA" id="ARBA00004651"/>
    </source>
</evidence>
<evidence type="ECO:0000256" key="2">
    <source>
        <dbReference type="ARBA" id="ARBA00022448"/>
    </source>
</evidence>
<feature type="transmembrane region" description="Helical" evidence="7">
    <location>
        <begin position="148"/>
        <end position="175"/>
    </location>
</feature>
<keyword evidence="4 7" id="KW-0812">Transmembrane</keyword>
<dbReference type="InterPro" id="IPR011701">
    <property type="entry name" value="MFS"/>
</dbReference>
<dbReference type="Pfam" id="PF07690">
    <property type="entry name" value="MFS_1"/>
    <property type="match status" value="1"/>
</dbReference>
<reference evidence="9 10" key="1">
    <citation type="submission" date="2015-11" db="EMBL/GenBank/DDBJ databases">
        <authorList>
            <person name="Zhang Y."/>
            <person name="Guo Z."/>
        </authorList>
    </citation>
    <scope>NUCLEOTIDE SEQUENCE [LARGE SCALE GENOMIC DNA]</scope>
    <source>
        <strain evidence="9 10">YFY001</strain>
    </source>
</reference>
<keyword evidence="10" id="KW-1185">Reference proteome</keyword>
<evidence type="ECO:0000313" key="10">
    <source>
        <dbReference type="Proteomes" id="UP000182938"/>
    </source>
</evidence>
<sequence>MSLVPGLPPTGRAAVRAGIVGNYVDQINIFLPVVALAPALATLAGPHAGVTAGAVVTVATLLGRPIGAMLFGRIADRVGRTRTTQLAIGGTAACSLAIAAVPTHESIGVAAITAVVVLRFVGGAFLAGEYTSAIPLAMEWSVPRRRGLVSGLIMSMAPWAQSTIAFVSAGLLAVLGPTDYAAWGWRVSFVCGGLASLALLAYYSARVADAPQVVRQREQADEGRAPAAVGLRAVLGGAHAGAFWQMFGLMSGLWLMTNMVVILATGRLSTDLGMGGGEVALVMGLAAVAQAFVMSLTGHWSTLVGRRRFLVGWGLAAAVVAPLLWAGTMATQVVPVVVGVALLQVVTVCGYGPVGAYLCERFPAPVRSTGYGTAYSLSIVLPALWPWWLPTLESVLGHDGAVAAVLLAGGLLVAGCGALGPRLSAADLDRDVESVAARADAPAEPVAALTTVPTRATS</sequence>
<protein>
    <submittedName>
        <fullName evidence="9">MFS transporter</fullName>
    </submittedName>
</protein>
<dbReference type="GO" id="GO:0022857">
    <property type="term" value="F:transmembrane transporter activity"/>
    <property type="evidence" value="ECO:0007669"/>
    <property type="project" value="InterPro"/>
</dbReference>
<dbReference type="RefSeq" id="WP_072623839.1">
    <property type="nucleotide sequence ID" value="NZ_CP013290.1"/>
</dbReference>
<dbReference type="GO" id="GO:0005886">
    <property type="term" value="C:plasma membrane"/>
    <property type="evidence" value="ECO:0007669"/>
    <property type="project" value="UniProtKB-SubCell"/>
</dbReference>
<evidence type="ECO:0000256" key="7">
    <source>
        <dbReference type="SAM" id="Phobius"/>
    </source>
</evidence>
<keyword evidence="6 7" id="KW-0472">Membrane</keyword>
<evidence type="ECO:0000256" key="4">
    <source>
        <dbReference type="ARBA" id="ARBA00022692"/>
    </source>
</evidence>
<feature type="transmembrane region" description="Helical" evidence="7">
    <location>
        <begin position="309"/>
        <end position="327"/>
    </location>
</feature>
<feature type="transmembrane region" description="Helical" evidence="7">
    <location>
        <begin position="187"/>
        <end position="205"/>
    </location>
</feature>
<gene>
    <name evidence="9" type="ORF">ASJ30_03265</name>
</gene>
<dbReference type="PANTHER" id="PTHR43045:SF4">
    <property type="entry name" value="TRANSPORTER YDFJ-RELATED"/>
    <property type="match status" value="1"/>
</dbReference>
<evidence type="ECO:0000313" key="9">
    <source>
        <dbReference type="EMBL" id="APH00673.1"/>
    </source>
</evidence>
<keyword evidence="5 7" id="KW-1133">Transmembrane helix</keyword>
<keyword evidence="2" id="KW-0813">Transport</keyword>
<feature type="transmembrane region" description="Helical" evidence="7">
    <location>
        <begin position="370"/>
        <end position="388"/>
    </location>
</feature>
<feature type="transmembrane region" description="Helical" evidence="7">
    <location>
        <begin position="29"/>
        <end position="62"/>
    </location>
</feature>
<feature type="transmembrane region" description="Helical" evidence="7">
    <location>
        <begin position="107"/>
        <end position="127"/>
    </location>
</feature>
<dbReference type="PROSITE" id="PS50850">
    <property type="entry name" value="MFS"/>
    <property type="match status" value="1"/>
</dbReference>
<organism evidence="9 10">
    <name type="scientific">Janibacter indicus</name>
    <dbReference type="NCBI Taxonomy" id="857417"/>
    <lineage>
        <taxon>Bacteria</taxon>
        <taxon>Bacillati</taxon>
        <taxon>Actinomycetota</taxon>
        <taxon>Actinomycetes</taxon>
        <taxon>Micrococcales</taxon>
        <taxon>Intrasporangiaceae</taxon>
        <taxon>Janibacter</taxon>
    </lineage>
</organism>
<evidence type="ECO:0000259" key="8">
    <source>
        <dbReference type="PROSITE" id="PS50850"/>
    </source>
</evidence>
<accession>A0A1L3ME83</accession>
<feature type="transmembrane region" description="Helical" evidence="7">
    <location>
        <begin position="83"/>
        <end position="101"/>
    </location>
</feature>
<dbReference type="PANTHER" id="PTHR43045">
    <property type="entry name" value="SHIKIMATE TRANSPORTER"/>
    <property type="match status" value="1"/>
</dbReference>
<name>A0A1L3ME83_9MICO</name>
<evidence type="ECO:0000256" key="6">
    <source>
        <dbReference type="ARBA" id="ARBA00023136"/>
    </source>
</evidence>